<keyword evidence="3" id="KW-1185">Reference proteome</keyword>
<evidence type="ECO:0000313" key="2">
    <source>
        <dbReference type="EMBL" id="MDT0444168.1"/>
    </source>
</evidence>
<reference evidence="3" key="1">
    <citation type="submission" date="2023-07" db="EMBL/GenBank/DDBJ databases">
        <title>30 novel species of actinomycetes from the DSMZ collection.</title>
        <authorList>
            <person name="Nouioui I."/>
        </authorList>
    </citation>
    <scope>NUCLEOTIDE SEQUENCE [LARGE SCALE GENOMIC DNA]</scope>
    <source>
        <strain evidence="3">DSM 41886</strain>
    </source>
</reference>
<dbReference type="Proteomes" id="UP001183615">
    <property type="component" value="Unassembled WGS sequence"/>
</dbReference>
<sequence length="207" mass="21701">MGILPVVLLLGACGEESADSGAPPAGGSSPEPPADRGGQDGAQYQVSGAVLQNGDGEPMLCSGLAYSMPPQCGNGLPVEGWDWDAVASESAADTTWGHYVLTGTWDGERFTLTERPETEAPDEVAPAPEEPEVPPADRSAEELSQARQELMAEYPDDVLSAHVDEESRVVRADVVADTPELRQSLAEDFGEGTVVPEGWLRPVTDGG</sequence>
<evidence type="ECO:0000313" key="3">
    <source>
        <dbReference type="Proteomes" id="UP001183615"/>
    </source>
</evidence>
<organism evidence="2 3">
    <name type="scientific">Streptomyces johnsoniae</name>
    <dbReference type="NCBI Taxonomy" id="3075532"/>
    <lineage>
        <taxon>Bacteria</taxon>
        <taxon>Bacillati</taxon>
        <taxon>Actinomycetota</taxon>
        <taxon>Actinomycetes</taxon>
        <taxon>Kitasatosporales</taxon>
        <taxon>Streptomycetaceae</taxon>
        <taxon>Streptomyces</taxon>
    </lineage>
</organism>
<feature type="region of interest" description="Disordered" evidence="1">
    <location>
        <begin position="116"/>
        <end position="145"/>
    </location>
</feature>
<dbReference type="RefSeq" id="WP_311618440.1">
    <property type="nucleotide sequence ID" value="NZ_JAVREV010000008.1"/>
</dbReference>
<accession>A0ABU2S5R8</accession>
<evidence type="ECO:0008006" key="4">
    <source>
        <dbReference type="Google" id="ProtNLM"/>
    </source>
</evidence>
<gene>
    <name evidence="2" type="ORF">RM779_16430</name>
</gene>
<proteinExistence type="predicted"/>
<name>A0ABU2S5R8_9ACTN</name>
<comment type="caution">
    <text evidence="2">The sequence shown here is derived from an EMBL/GenBank/DDBJ whole genome shotgun (WGS) entry which is preliminary data.</text>
</comment>
<feature type="compositionally biased region" description="Low complexity" evidence="1">
    <location>
        <begin position="19"/>
        <end position="29"/>
    </location>
</feature>
<evidence type="ECO:0000256" key="1">
    <source>
        <dbReference type="SAM" id="MobiDB-lite"/>
    </source>
</evidence>
<protein>
    <recommendedName>
        <fullName evidence="4">Lipoprotein</fullName>
    </recommendedName>
</protein>
<feature type="region of interest" description="Disordered" evidence="1">
    <location>
        <begin position="15"/>
        <end position="41"/>
    </location>
</feature>
<dbReference type="EMBL" id="JAVREV010000008">
    <property type="protein sequence ID" value="MDT0444168.1"/>
    <property type="molecule type" value="Genomic_DNA"/>
</dbReference>